<dbReference type="EMBL" id="JANAWD010000616">
    <property type="protein sequence ID" value="KAJ3477242.1"/>
    <property type="molecule type" value="Genomic_DNA"/>
</dbReference>
<proteinExistence type="predicted"/>
<protein>
    <recommendedName>
        <fullName evidence="3">Protein kinase domain-containing protein</fullName>
    </recommendedName>
</protein>
<organism evidence="1 2">
    <name type="scientific">Meripilus lineatus</name>
    <dbReference type="NCBI Taxonomy" id="2056292"/>
    <lineage>
        <taxon>Eukaryota</taxon>
        <taxon>Fungi</taxon>
        <taxon>Dikarya</taxon>
        <taxon>Basidiomycota</taxon>
        <taxon>Agaricomycotina</taxon>
        <taxon>Agaricomycetes</taxon>
        <taxon>Polyporales</taxon>
        <taxon>Meripilaceae</taxon>
        <taxon>Meripilus</taxon>
    </lineage>
</organism>
<keyword evidence="2" id="KW-1185">Reference proteome</keyword>
<evidence type="ECO:0000313" key="2">
    <source>
        <dbReference type="Proteomes" id="UP001212997"/>
    </source>
</evidence>
<sequence length="514" mass="58075">MKCVQLELDTFISGATFEAEDFELLKLTPPMILFLQAKSLFCPTLDCALTLAWEQAPSATVVVTNLKDTTVFFPSSQDKPTFEDISTTEPALALRVIATTYLYDALTPGLFIDVPSPDMEIDEDVVLPEGPLQDPHQPLLPDEVVFATHRRHSNFDIATLIRDRAKALQFFHWKKYIQEQFSKVAAHLNDTLLAKTNEARQIIPDRRPIYSFSTFELLSDTAAHLRATQRGSPLVVAGVAESFMQSKAFILEIQDVLSGGSKRSIRTVYRCQLTSIDDIPVSAPSLCLKLFDDRFQILSTPGEDDDEPNVKFPRWFDLVIYAETYALNEVAAYNKLGIVQGSVIPWFYGTHQFTLPDGTVLTGILMEYISGWKLDSNFARELSPERQIQMIKSCHHGACILDLADIAQRDWHNKQLILYTNPTTKLDHAVLIDFASTTQMWEPQEPNWIENYFGILYMLLGRRGQVGIDPGLVWEHFGEPDEWDPIQAGIPTVPGGTEYRMIRAKDMFPFISST</sequence>
<evidence type="ECO:0000313" key="1">
    <source>
        <dbReference type="EMBL" id="KAJ3477242.1"/>
    </source>
</evidence>
<accession>A0AAD5UTL9</accession>
<evidence type="ECO:0008006" key="3">
    <source>
        <dbReference type="Google" id="ProtNLM"/>
    </source>
</evidence>
<dbReference type="Proteomes" id="UP001212997">
    <property type="component" value="Unassembled WGS sequence"/>
</dbReference>
<gene>
    <name evidence="1" type="ORF">NLI96_g10602</name>
</gene>
<reference evidence="1" key="1">
    <citation type="submission" date="2022-07" db="EMBL/GenBank/DDBJ databases">
        <title>Genome Sequence of Physisporinus lineatus.</title>
        <authorList>
            <person name="Buettner E."/>
        </authorList>
    </citation>
    <scope>NUCLEOTIDE SEQUENCE</scope>
    <source>
        <strain evidence="1">VT162</strain>
    </source>
</reference>
<name>A0AAD5UTL9_9APHY</name>
<dbReference type="AlphaFoldDB" id="A0AAD5UTL9"/>
<comment type="caution">
    <text evidence="1">The sequence shown here is derived from an EMBL/GenBank/DDBJ whole genome shotgun (WGS) entry which is preliminary data.</text>
</comment>